<gene>
    <name evidence="2" type="ORF">LSH36_492g03009</name>
</gene>
<dbReference type="InterPro" id="IPR038900">
    <property type="entry name" value="TMC"/>
</dbReference>
<sequence>MPTIEHAFTKLHISCFAFTETSPTGNTETGFVRGNGAKRRAVLVGNVAATQWHPGWNYGRNLSNALKIFIDTGSYGSGVVAYFLFLKWLFILNLIVCLLLAIFVVVPQICFSEAPYSNTTDGATDERVNQSLYCSAHYNVSWSYADKHLLALDFLQGTTILFYGYYSDSKLYIGTWDDESYYYYLPQAYIIVTSIVLAISLASMAKRTAVGFRVIILESEQKRSRYANMILGSWDYTLNVEKMVKRKYNSLHQEIMVMG</sequence>
<accession>A0AAD9J962</accession>
<keyword evidence="1" id="KW-1133">Transmembrane helix</keyword>
<dbReference type="PANTHER" id="PTHR23302:SF24">
    <property type="entry name" value="TMC DOMAIN-CONTAINING PROTEIN"/>
    <property type="match status" value="1"/>
</dbReference>
<protein>
    <submittedName>
        <fullName evidence="2">Uncharacterized protein</fullName>
    </submittedName>
</protein>
<comment type="caution">
    <text evidence="2">The sequence shown here is derived from an EMBL/GenBank/DDBJ whole genome shotgun (WGS) entry which is preliminary data.</text>
</comment>
<dbReference type="PANTHER" id="PTHR23302">
    <property type="entry name" value="TRANSMEMBRANE CHANNEL-RELATED"/>
    <property type="match status" value="1"/>
</dbReference>
<reference evidence="2" key="1">
    <citation type="journal article" date="2023" name="Mol. Biol. Evol.">
        <title>Third-Generation Sequencing Reveals the Adaptive Role of the Epigenome in Three Deep-Sea Polychaetes.</title>
        <authorList>
            <person name="Perez M."/>
            <person name="Aroh O."/>
            <person name="Sun Y."/>
            <person name="Lan Y."/>
            <person name="Juniper S.K."/>
            <person name="Young C.R."/>
            <person name="Angers B."/>
            <person name="Qian P.Y."/>
        </authorList>
    </citation>
    <scope>NUCLEOTIDE SEQUENCE</scope>
    <source>
        <strain evidence="2">P08H-3</strain>
    </source>
</reference>
<dbReference type="Proteomes" id="UP001208570">
    <property type="component" value="Unassembled WGS sequence"/>
</dbReference>
<dbReference type="AlphaFoldDB" id="A0AAD9J962"/>
<proteinExistence type="predicted"/>
<name>A0AAD9J962_9ANNE</name>
<organism evidence="2 3">
    <name type="scientific">Paralvinella palmiformis</name>
    <dbReference type="NCBI Taxonomy" id="53620"/>
    <lineage>
        <taxon>Eukaryota</taxon>
        <taxon>Metazoa</taxon>
        <taxon>Spiralia</taxon>
        <taxon>Lophotrochozoa</taxon>
        <taxon>Annelida</taxon>
        <taxon>Polychaeta</taxon>
        <taxon>Sedentaria</taxon>
        <taxon>Canalipalpata</taxon>
        <taxon>Terebellida</taxon>
        <taxon>Terebelliformia</taxon>
        <taxon>Alvinellidae</taxon>
        <taxon>Paralvinella</taxon>
    </lineage>
</organism>
<dbReference type="EMBL" id="JAODUP010000492">
    <property type="protein sequence ID" value="KAK2148517.1"/>
    <property type="molecule type" value="Genomic_DNA"/>
</dbReference>
<evidence type="ECO:0000256" key="1">
    <source>
        <dbReference type="SAM" id="Phobius"/>
    </source>
</evidence>
<evidence type="ECO:0000313" key="3">
    <source>
        <dbReference type="Proteomes" id="UP001208570"/>
    </source>
</evidence>
<keyword evidence="3" id="KW-1185">Reference proteome</keyword>
<keyword evidence="1" id="KW-0812">Transmembrane</keyword>
<dbReference type="GO" id="GO:0005886">
    <property type="term" value="C:plasma membrane"/>
    <property type="evidence" value="ECO:0007669"/>
    <property type="project" value="InterPro"/>
</dbReference>
<feature type="transmembrane region" description="Helical" evidence="1">
    <location>
        <begin position="186"/>
        <end position="205"/>
    </location>
</feature>
<feature type="transmembrane region" description="Helical" evidence="1">
    <location>
        <begin position="79"/>
        <end position="106"/>
    </location>
</feature>
<evidence type="ECO:0000313" key="2">
    <source>
        <dbReference type="EMBL" id="KAK2148517.1"/>
    </source>
</evidence>
<keyword evidence="1" id="KW-0472">Membrane</keyword>
<dbReference type="GO" id="GO:0008381">
    <property type="term" value="F:mechanosensitive monoatomic ion channel activity"/>
    <property type="evidence" value="ECO:0007669"/>
    <property type="project" value="TreeGrafter"/>
</dbReference>